<dbReference type="PANTHER" id="PTHR13593">
    <property type="match status" value="1"/>
</dbReference>
<gene>
    <name evidence="2" type="ORF">AMS68_007614</name>
</gene>
<dbReference type="Proteomes" id="UP000503462">
    <property type="component" value="Chromosome 5"/>
</dbReference>
<dbReference type="InterPro" id="IPR051057">
    <property type="entry name" value="PI-PLC_domain"/>
</dbReference>
<dbReference type="EMBL" id="CP051143">
    <property type="protein sequence ID" value="QIX02097.1"/>
    <property type="molecule type" value="Genomic_DNA"/>
</dbReference>
<dbReference type="PANTHER" id="PTHR13593:SF143">
    <property type="entry name" value="PHOSPHATIDYLINOSITOL-SPECIFIC PHOSPHOLIPASE C X DOMAIN-CONTAINING PROTEIN"/>
    <property type="match status" value="1"/>
</dbReference>
<evidence type="ECO:0000256" key="1">
    <source>
        <dbReference type="SAM" id="SignalP"/>
    </source>
</evidence>
<dbReference type="InterPro" id="IPR017946">
    <property type="entry name" value="PLC-like_Pdiesterase_TIM-brl"/>
</dbReference>
<dbReference type="AlphaFoldDB" id="A0A6H0Y4Y0"/>
<dbReference type="Gene3D" id="3.20.20.190">
    <property type="entry name" value="Phosphatidylinositol (PI) phosphodiesterase"/>
    <property type="match status" value="1"/>
</dbReference>
<reference evidence="2 3" key="1">
    <citation type="journal article" date="2016" name="Sci. Rep.">
        <title>Peltaster fructicola genome reveals evolution from an invasive phytopathogen to an ectophytic parasite.</title>
        <authorList>
            <person name="Xu C."/>
            <person name="Chen H."/>
            <person name="Gleason M.L."/>
            <person name="Xu J.R."/>
            <person name="Liu H."/>
            <person name="Zhang R."/>
            <person name="Sun G."/>
        </authorList>
    </citation>
    <scope>NUCLEOTIDE SEQUENCE [LARGE SCALE GENOMIC DNA]</scope>
    <source>
        <strain evidence="2 3">LNHT1506</strain>
    </source>
</reference>
<keyword evidence="1" id="KW-0732">Signal</keyword>
<protein>
    <recommendedName>
        <fullName evidence="4">Phosphatidylinositol-specific phospholipase C X domain-containing protein</fullName>
    </recommendedName>
</protein>
<feature type="signal peptide" evidence="1">
    <location>
        <begin position="1"/>
        <end position="18"/>
    </location>
</feature>
<evidence type="ECO:0000313" key="2">
    <source>
        <dbReference type="EMBL" id="QIX02097.1"/>
    </source>
</evidence>
<proteinExistence type="predicted"/>
<dbReference type="GO" id="GO:0006629">
    <property type="term" value="P:lipid metabolic process"/>
    <property type="evidence" value="ECO:0007669"/>
    <property type="project" value="InterPro"/>
</dbReference>
<dbReference type="SUPFAM" id="SSF51695">
    <property type="entry name" value="PLC-like phosphodiesterases"/>
    <property type="match status" value="1"/>
</dbReference>
<dbReference type="GO" id="GO:0008081">
    <property type="term" value="F:phosphoric diester hydrolase activity"/>
    <property type="evidence" value="ECO:0007669"/>
    <property type="project" value="InterPro"/>
</dbReference>
<keyword evidence="3" id="KW-1185">Reference proteome</keyword>
<sequence>MRSLGLFSLALLSTLTAASRSQQRPRGQDCAASADGGLANSLTIINATPYSFHRSAVHSCQVGSWTLQDTPAVIEAGKSATFSYRITRGGDAAADLSYLLNIDGKMSKKQFNIHVQGRDRLVGYVISAEVSGGLTTAGHGSDQGRFQFGDIKDAFPQSGYPDVFVLSGNETYGYGTVEPPVAWMSAMGPVLKKLSLRNLVIPASHDSGMSQTVDGIGVDANTRTQDTNIYGQLVRGIRMLDFRPHLGPNDDDFRLAHFTKSFGAFGESLVDAMSDIKRFRREYPGELIVIDILPGLTRLKGPTSTPFTEKQCNDLLDTLEKGLPSLKTEYELSIAPTDATGLTAEPIDTFYKKEPSPILLRVPVDRKEWLGRQPVANGRKTTGTVASTFLPVTSKWSDTNGATVMSKDQKSFFDSKYTRNAPFMSVFVLTLQGLENIPLGDSIRSLAFEAKKVLYTSAWDWSSVQRYPNMLQFDYVLDKQVAAVAAAMNYQFAFARLWTGK</sequence>
<name>A0A6H0Y4Y0_9PEZI</name>
<organism evidence="2 3">
    <name type="scientific">Peltaster fructicola</name>
    <dbReference type="NCBI Taxonomy" id="286661"/>
    <lineage>
        <taxon>Eukaryota</taxon>
        <taxon>Fungi</taxon>
        <taxon>Dikarya</taxon>
        <taxon>Ascomycota</taxon>
        <taxon>Pezizomycotina</taxon>
        <taxon>Dothideomycetes</taxon>
        <taxon>Dothideomycetes incertae sedis</taxon>
        <taxon>Peltaster</taxon>
    </lineage>
</organism>
<accession>A0A6H0Y4Y0</accession>
<evidence type="ECO:0008006" key="4">
    <source>
        <dbReference type="Google" id="ProtNLM"/>
    </source>
</evidence>
<evidence type="ECO:0000313" key="3">
    <source>
        <dbReference type="Proteomes" id="UP000503462"/>
    </source>
</evidence>
<feature type="chain" id="PRO_5026153480" description="Phosphatidylinositol-specific phospholipase C X domain-containing protein" evidence="1">
    <location>
        <begin position="19"/>
        <end position="501"/>
    </location>
</feature>
<dbReference type="OrthoDB" id="1046782at2759"/>